<dbReference type="InterPro" id="IPR023210">
    <property type="entry name" value="NADP_OxRdtase_dom"/>
</dbReference>
<evidence type="ECO:0000313" key="2">
    <source>
        <dbReference type="EMBL" id="QJE98091.1"/>
    </source>
</evidence>
<evidence type="ECO:0000259" key="1">
    <source>
        <dbReference type="Pfam" id="PF00248"/>
    </source>
</evidence>
<dbReference type="PRINTS" id="PR00069">
    <property type="entry name" value="ALDKETRDTASE"/>
</dbReference>
<dbReference type="GO" id="GO:0016491">
    <property type="term" value="F:oxidoreductase activity"/>
    <property type="evidence" value="ECO:0007669"/>
    <property type="project" value="InterPro"/>
</dbReference>
<dbReference type="SUPFAM" id="SSF51430">
    <property type="entry name" value="NAD(P)-linked oxidoreductase"/>
    <property type="match status" value="1"/>
</dbReference>
<dbReference type="InterPro" id="IPR020471">
    <property type="entry name" value="AKR"/>
</dbReference>
<feature type="domain" description="NADP-dependent oxidoreductase" evidence="1">
    <location>
        <begin position="46"/>
        <end position="292"/>
    </location>
</feature>
<sequence length="301" mass="33050">MTRRDSLRIFSAAAVAGPAATFAQEPAASPMITRAIPSTGEKLPVIGMGTWQTFDVRPDETAPLEEVLKAFVELGGKVLDSSPMYGNSEEIAGQMIGKFGLREKLFVATKVWTTGKQQGIEQMEASMKKLRSKPIDLMQVHNLQDVKTHLDTLRGWKKDGIIRYLGVTHYTASQHAAVEKMIASEALDFVQINYSVGEREAEEKLLPMAKDRGVAVIANRPFAGGNLFAKLREKPLPDWAKEIGCETWAQILLKFVISHPAMTCAIPATSKVKHLRDNMAAGHGPMPDEAMRKRIVDIAAA</sequence>
<dbReference type="RefSeq" id="WP_169456550.1">
    <property type="nucleotide sequence ID" value="NZ_CP051774.1"/>
</dbReference>
<keyword evidence="3" id="KW-1185">Reference proteome</keyword>
<reference evidence="2 3" key="1">
    <citation type="submission" date="2020-04" db="EMBL/GenBank/DDBJ databases">
        <title>Luteolibacter sp. G-1-1-1 isolated from soil.</title>
        <authorList>
            <person name="Dahal R.H."/>
        </authorList>
    </citation>
    <scope>NUCLEOTIDE SEQUENCE [LARGE SCALE GENOMIC DNA]</scope>
    <source>
        <strain evidence="2 3">G-1-1-1</strain>
    </source>
</reference>
<gene>
    <name evidence="2" type="ORF">HHL09_20650</name>
</gene>
<dbReference type="Pfam" id="PF00248">
    <property type="entry name" value="Aldo_ket_red"/>
    <property type="match status" value="1"/>
</dbReference>
<dbReference type="AlphaFoldDB" id="A0A858RNC2"/>
<dbReference type="KEGG" id="luo:HHL09_20650"/>
<accession>A0A858RNC2</accession>
<dbReference type="PANTHER" id="PTHR43638:SF3">
    <property type="entry name" value="ALDEHYDE REDUCTASE"/>
    <property type="match status" value="1"/>
</dbReference>
<dbReference type="EMBL" id="CP051774">
    <property type="protein sequence ID" value="QJE98091.1"/>
    <property type="molecule type" value="Genomic_DNA"/>
</dbReference>
<dbReference type="Proteomes" id="UP000501812">
    <property type="component" value="Chromosome"/>
</dbReference>
<name>A0A858RNC2_9BACT</name>
<dbReference type="Gene3D" id="3.20.20.100">
    <property type="entry name" value="NADP-dependent oxidoreductase domain"/>
    <property type="match status" value="1"/>
</dbReference>
<organism evidence="2 3">
    <name type="scientific">Luteolibacter luteus</name>
    <dbReference type="NCBI Taxonomy" id="2728835"/>
    <lineage>
        <taxon>Bacteria</taxon>
        <taxon>Pseudomonadati</taxon>
        <taxon>Verrucomicrobiota</taxon>
        <taxon>Verrucomicrobiia</taxon>
        <taxon>Verrucomicrobiales</taxon>
        <taxon>Verrucomicrobiaceae</taxon>
        <taxon>Luteolibacter</taxon>
    </lineage>
</organism>
<proteinExistence type="predicted"/>
<dbReference type="InterPro" id="IPR036812">
    <property type="entry name" value="NAD(P)_OxRdtase_dom_sf"/>
</dbReference>
<dbReference type="PANTHER" id="PTHR43638">
    <property type="entry name" value="OXIDOREDUCTASE, ALDO/KETO REDUCTASE FAMILY PROTEIN"/>
    <property type="match status" value="1"/>
</dbReference>
<dbReference type="CDD" id="cd19095">
    <property type="entry name" value="AKR_PA4992-like"/>
    <property type="match status" value="1"/>
</dbReference>
<protein>
    <submittedName>
        <fullName evidence="2">Aldo/keto reductase</fullName>
    </submittedName>
</protein>
<evidence type="ECO:0000313" key="3">
    <source>
        <dbReference type="Proteomes" id="UP000501812"/>
    </source>
</evidence>